<gene>
    <name evidence="1" type="ORF">ACFO4N_10000</name>
</gene>
<protein>
    <recommendedName>
        <fullName evidence="3">Lipoprotein</fullName>
    </recommendedName>
</protein>
<dbReference type="EMBL" id="JBHSFW010000005">
    <property type="protein sequence ID" value="MFC4619044.1"/>
    <property type="molecule type" value="Genomic_DNA"/>
</dbReference>
<organism evidence="1 2">
    <name type="scientific">Camelliibacillus cellulosilyticus</name>
    <dbReference type="NCBI Taxonomy" id="2174486"/>
    <lineage>
        <taxon>Bacteria</taxon>
        <taxon>Bacillati</taxon>
        <taxon>Bacillota</taxon>
        <taxon>Bacilli</taxon>
        <taxon>Bacillales</taxon>
        <taxon>Sporolactobacillaceae</taxon>
        <taxon>Camelliibacillus</taxon>
    </lineage>
</organism>
<evidence type="ECO:0008006" key="3">
    <source>
        <dbReference type="Google" id="ProtNLM"/>
    </source>
</evidence>
<name>A0ABV9GNA3_9BACL</name>
<keyword evidence="2" id="KW-1185">Reference proteome</keyword>
<evidence type="ECO:0000313" key="1">
    <source>
        <dbReference type="EMBL" id="MFC4619044.1"/>
    </source>
</evidence>
<accession>A0ABV9GNA3</accession>
<dbReference type="Proteomes" id="UP001596022">
    <property type="component" value="Unassembled WGS sequence"/>
</dbReference>
<evidence type="ECO:0000313" key="2">
    <source>
        <dbReference type="Proteomes" id="UP001596022"/>
    </source>
</evidence>
<dbReference type="RefSeq" id="WP_376846145.1">
    <property type="nucleotide sequence ID" value="NZ_JBHSFW010000005.1"/>
</dbReference>
<reference evidence="2" key="1">
    <citation type="journal article" date="2019" name="Int. J. Syst. Evol. Microbiol.">
        <title>The Global Catalogue of Microorganisms (GCM) 10K type strain sequencing project: providing services to taxonomists for standard genome sequencing and annotation.</title>
        <authorList>
            <consortium name="The Broad Institute Genomics Platform"/>
            <consortium name="The Broad Institute Genome Sequencing Center for Infectious Disease"/>
            <person name="Wu L."/>
            <person name="Ma J."/>
        </authorList>
    </citation>
    <scope>NUCLEOTIDE SEQUENCE [LARGE SCALE GENOMIC DNA]</scope>
    <source>
        <strain evidence="2">CGMCC 1.16306</strain>
    </source>
</reference>
<sequence length="143" mass="16400">MKRFKFLAIVAVTVFPLILTGCVEEKEKPRPLPAYSKGMFIKVEDANEDDDIAMDGVIKNPTVVKKLINKINRSSYISIFKTSMDQCDAFLTIYKDDKEVAQLGYYNEPVNAWITGQYIDTNKDFIYGIIYKIDPKDIIKESQ</sequence>
<dbReference type="PROSITE" id="PS51257">
    <property type="entry name" value="PROKAR_LIPOPROTEIN"/>
    <property type="match status" value="1"/>
</dbReference>
<comment type="caution">
    <text evidence="1">The sequence shown here is derived from an EMBL/GenBank/DDBJ whole genome shotgun (WGS) entry which is preliminary data.</text>
</comment>
<proteinExistence type="predicted"/>